<dbReference type="RefSeq" id="WP_090657014.1">
    <property type="nucleotide sequence ID" value="NZ_FOXQ01000003.1"/>
</dbReference>
<dbReference type="Proteomes" id="UP000199031">
    <property type="component" value="Unassembled WGS sequence"/>
</dbReference>
<feature type="transmembrane region" description="Helical" evidence="6">
    <location>
        <begin position="245"/>
        <end position="261"/>
    </location>
</feature>
<keyword evidence="7" id="KW-0808">Transferase</keyword>
<dbReference type="Pfam" id="PF01040">
    <property type="entry name" value="UbiA"/>
    <property type="match status" value="1"/>
</dbReference>
<dbReference type="InterPro" id="IPR039653">
    <property type="entry name" value="Prenyltransferase"/>
</dbReference>
<evidence type="ECO:0000256" key="3">
    <source>
        <dbReference type="ARBA" id="ARBA00022692"/>
    </source>
</evidence>
<feature type="transmembrane region" description="Helical" evidence="6">
    <location>
        <begin position="282"/>
        <end position="300"/>
    </location>
</feature>
<name>A0A1I5UJ67_9BACT</name>
<dbReference type="GO" id="GO:0005886">
    <property type="term" value="C:plasma membrane"/>
    <property type="evidence" value="ECO:0007669"/>
    <property type="project" value="TreeGrafter"/>
</dbReference>
<protein>
    <submittedName>
        <fullName evidence="7">4-hydroxybenzoate polyprenyltransferase</fullName>
    </submittedName>
</protein>
<dbReference type="GO" id="GO:0016765">
    <property type="term" value="F:transferase activity, transferring alkyl or aryl (other than methyl) groups"/>
    <property type="evidence" value="ECO:0007669"/>
    <property type="project" value="InterPro"/>
</dbReference>
<dbReference type="PANTHER" id="PTHR11048">
    <property type="entry name" value="PRENYLTRANSFERASES"/>
    <property type="match status" value="1"/>
</dbReference>
<dbReference type="OrthoDB" id="9803632at2"/>
<proteinExistence type="predicted"/>
<evidence type="ECO:0000256" key="1">
    <source>
        <dbReference type="ARBA" id="ARBA00004141"/>
    </source>
</evidence>
<evidence type="ECO:0000256" key="6">
    <source>
        <dbReference type="SAM" id="Phobius"/>
    </source>
</evidence>
<evidence type="ECO:0000313" key="8">
    <source>
        <dbReference type="Proteomes" id="UP000199031"/>
    </source>
</evidence>
<dbReference type="GO" id="GO:0009247">
    <property type="term" value="P:glycolipid biosynthetic process"/>
    <property type="evidence" value="ECO:0007669"/>
    <property type="project" value="TreeGrafter"/>
</dbReference>
<accession>A0A1I5UJ67</accession>
<evidence type="ECO:0000256" key="5">
    <source>
        <dbReference type="ARBA" id="ARBA00023136"/>
    </source>
</evidence>
<evidence type="ECO:0000256" key="4">
    <source>
        <dbReference type="ARBA" id="ARBA00022989"/>
    </source>
</evidence>
<dbReference type="AlphaFoldDB" id="A0A1I5UJ67"/>
<sequence length="307" mass="34743">MVTSGSIANNKSISHYLSLLRPKHWIKNSFIFLPLFFSGEVFNMQKLLLCFAGFIAFSFIASAVYVINDYMDIEADKKHPVKCARPLASGAVSKKAAIALFISCVVLGIAIAALVKDKFLFVLMLYFIMNLGYSLGLKNISVLDIVLVAMGFVLRIKAGGVIAVIGISQWLMIMVFLLAMFMAIAKRRDDVLIKLDSGLDMRKAIKGYNLEFLNAMLSLFTGIIIIAYIMYTISPEVMQHWNTYRLYYTSLFVIVGLMRYLQITFIEKDSGSPTDLLYKDKFLQITLVLWIISFYLIIYLPDISIFK</sequence>
<comment type="subcellular location">
    <subcellularLocation>
        <location evidence="1">Membrane</location>
        <topology evidence="1">Multi-pass membrane protein</topology>
    </subcellularLocation>
</comment>
<gene>
    <name evidence="7" type="ORF">SAMN05444277_103295</name>
</gene>
<reference evidence="7 8" key="1">
    <citation type="submission" date="2016-10" db="EMBL/GenBank/DDBJ databases">
        <authorList>
            <person name="de Groot N.N."/>
        </authorList>
    </citation>
    <scope>NUCLEOTIDE SEQUENCE [LARGE SCALE GENOMIC DNA]</scope>
    <source>
        <strain evidence="7 8">DSM 28286</strain>
    </source>
</reference>
<organism evidence="7 8">
    <name type="scientific">Parafilimonas terrae</name>
    <dbReference type="NCBI Taxonomy" id="1465490"/>
    <lineage>
        <taxon>Bacteria</taxon>
        <taxon>Pseudomonadati</taxon>
        <taxon>Bacteroidota</taxon>
        <taxon>Chitinophagia</taxon>
        <taxon>Chitinophagales</taxon>
        <taxon>Chitinophagaceae</taxon>
        <taxon>Parafilimonas</taxon>
    </lineage>
</organism>
<keyword evidence="8" id="KW-1185">Reference proteome</keyword>
<evidence type="ECO:0000256" key="2">
    <source>
        <dbReference type="ARBA" id="ARBA00022475"/>
    </source>
</evidence>
<dbReference type="InterPro" id="IPR044878">
    <property type="entry name" value="UbiA_sf"/>
</dbReference>
<dbReference type="CDD" id="cd13963">
    <property type="entry name" value="PT_UbiA_2"/>
    <property type="match status" value="1"/>
</dbReference>
<dbReference type="Gene3D" id="1.10.357.140">
    <property type="entry name" value="UbiA prenyltransferase"/>
    <property type="match status" value="1"/>
</dbReference>
<feature type="transmembrane region" description="Helical" evidence="6">
    <location>
        <begin position="96"/>
        <end position="115"/>
    </location>
</feature>
<dbReference type="PANTHER" id="PTHR11048:SF5">
    <property type="entry name" value="DECAPRENYL-PHOSPHATE PHOSPHORIBOSYLTRANSFERASE"/>
    <property type="match status" value="1"/>
</dbReference>
<dbReference type="STRING" id="1465490.SAMN05444277_103295"/>
<feature type="transmembrane region" description="Helical" evidence="6">
    <location>
        <begin position="212"/>
        <end position="233"/>
    </location>
</feature>
<keyword evidence="3 6" id="KW-0812">Transmembrane</keyword>
<dbReference type="EMBL" id="FOXQ01000003">
    <property type="protein sequence ID" value="SFP94666.1"/>
    <property type="molecule type" value="Genomic_DNA"/>
</dbReference>
<feature type="transmembrane region" description="Helical" evidence="6">
    <location>
        <begin position="47"/>
        <end position="67"/>
    </location>
</feature>
<feature type="transmembrane region" description="Helical" evidence="6">
    <location>
        <begin position="160"/>
        <end position="185"/>
    </location>
</feature>
<evidence type="ECO:0000313" key="7">
    <source>
        <dbReference type="EMBL" id="SFP94666.1"/>
    </source>
</evidence>
<keyword evidence="5 6" id="KW-0472">Membrane</keyword>
<keyword evidence="2" id="KW-1003">Cell membrane</keyword>
<keyword evidence="4 6" id="KW-1133">Transmembrane helix</keyword>
<dbReference type="InterPro" id="IPR000537">
    <property type="entry name" value="UbiA_prenyltransferase"/>
</dbReference>